<evidence type="ECO:0000256" key="5">
    <source>
        <dbReference type="ARBA" id="ARBA00023163"/>
    </source>
</evidence>
<gene>
    <name evidence="8" type="primary">Hsfy1_1</name>
    <name evidence="8" type="ORF">PANHAL_R09365</name>
</gene>
<reference evidence="8 9" key="1">
    <citation type="submission" date="2019-09" db="EMBL/GenBank/DDBJ databases">
        <title>Bird 10,000 Genomes (B10K) Project - Family phase.</title>
        <authorList>
            <person name="Zhang G."/>
        </authorList>
    </citation>
    <scope>NUCLEOTIDE SEQUENCE [LARGE SCALE GENOMIC DNA]</scope>
    <source>
        <strain evidence="8">B10K-DU-012-58</strain>
        <tissue evidence="8">Muscle</tissue>
    </source>
</reference>
<organism evidence="8 9">
    <name type="scientific">Pandion haliaetus</name>
    <name type="common">Osprey</name>
    <name type="synonym">Falco haliaetus</name>
    <dbReference type="NCBI Taxonomy" id="56262"/>
    <lineage>
        <taxon>Eukaryota</taxon>
        <taxon>Metazoa</taxon>
        <taxon>Chordata</taxon>
        <taxon>Craniata</taxon>
        <taxon>Vertebrata</taxon>
        <taxon>Euteleostomi</taxon>
        <taxon>Archelosauria</taxon>
        <taxon>Archosauria</taxon>
        <taxon>Dinosauria</taxon>
        <taxon>Saurischia</taxon>
        <taxon>Theropoda</taxon>
        <taxon>Coelurosauria</taxon>
        <taxon>Aves</taxon>
        <taxon>Neognathae</taxon>
        <taxon>Neoaves</taxon>
        <taxon>Telluraves</taxon>
        <taxon>Accipitrimorphae</taxon>
        <taxon>Accipitriformes</taxon>
        <taxon>Pandionidae</taxon>
        <taxon>Pandion</taxon>
    </lineage>
</organism>
<feature type="non-terminal residue" evidence="8">
    <location>
        <position position="118"/>
    </location>
</feature>
<proteinExistence type="inferred from homology"/>
<dbReference type="Proteomes" id="UP000580171">
    <property type="component" value="Unassembled WGS sequence"/>
</dbReference>
<dbReference type="GO" id="GO:0043565">
    <property type="term" value="F:sequence-specific DNA binding"/>
    <property type="evidence" value="ECO:0007669"/>
    <property type="project" value="InterPro"/>
</dbReference>
<keyword evidence="5" id="KW-0804">Transcription</keyword>
<comment type="similarity">
    <text evidence="2">Belongs to the HSF family.</text>
</comment>
<evidence type="ECO:0000259" key="7">
    <source>
        <dbReference type="Pfam" id="PF00447"/>
    </source>
</evidence>
<dbReference type="Pfam" id="PF00447">
    <property type="entry name" value="HSF_DNA-bind"/>
    <property type="match status" value="1"/>
</dbReference>
<dbReference type="InterPro" id="IPR000232">
    <property type="entry name" value="HSF_DNA-bd"/>
</dbReference>
<dbReference type="AlphaFoldDB" id="A0A7L2WN34"/>
<comment type="caution">
    <text evidence="8">The sequence shown here is derived from an EMBL/GenBank/DDBJ whole genome shotgun (WGS) entry which is preliminary data.</text>
</comment>
<evidence type="ECO:0000256" key="4">
    <source>
        <dbReference type="ARBA" id="ARBA00023125"/>
    </source>
</evidence>
<dbReference type="GO" id="GO:0005634">
    <property type="term" value="C:nucleus"/>
    <property type="evidence" value="ECO:0007669"/>
    <property type="project" value="UniProtKB-SubCell"/>
</dbReference>
<dbReference type="Gene3D" id="1.10.10.10">
    <property type="entry name" value="Winged helix-like DNA-binding domain superfamily/Winged helix DNA-binding domain"/>
    <property type="match status" value="1"/>
</dbReference>
<dbReference type="InterPro" id="IPR036390">
    <property type="entry name" value="WH_DNA-bd_sf"/>
</dbReference>
<keyword evidence="3" id="KW-0805">Transcription regulation</keyword>
<protein>
    <submittedName>
        <fullName evidence="8">HSFY1 protein</fullName>
    </submittedName>
</protein>
<name>A0A7L2WN34_PANHA</name>
<keyword evidence="6" id="KW-0539">Nucleus</keyword>
<evidence type="ECO:0000313" key="8">
    <source>
        <dbReference type="EMBL" id="NXS71714.1"/>
    </source>
</evidence>
<dbReference type="OrthoDB" id="6418155at2759"/>
<keyword evidence="9" id="KW-1185">Reference proteome</keyword>
<dbReference type="GO" id="GO:0003700">
    <property type="term" value="F:DNA-binding transcription factor activity"/>
    <property type="evidence" value="ECO:0007669"/>
    <property type="project" value="InterPro"/>
</dbReference>
<evidence type="ECO:0000256" key="6">
    <source>
        <dbReference type="ARBA" id="ARBA00023242"/>
    </source>
</evidence>
<feature type="non-terminal residue" evidence="8">
    <location>
        <position position="1"/>
    </location>
</feature>
<dbReference type="EMBL" id="VYZV01025891">
    <property type="protein sequence ID" value="NXS71714.1"/>
    <property type="molecule type" value="Genomic_DNA"/>
</dbReference>
<evidence type="ECO:0000256" key="2">
    <source>
        <dbReference type="ARBA" id="ARBA00006403"/>
    </source>
</evidence>
<feature type="domain" description="HSF-type DNA-binding" evidence="7">
    <location>
        <begin position="4"/>
        <end position="118"/>
    </location>
</feature>
<dbReference type="FunFam" id="1.10.10.10:FF:000349">
    <property type="entry name" value="Heat shock transcription factor, Y-linked"/>
    <property type="match status" value="1"/>
</dbReference>
<comment type="subcellular location">
    <subcellularLocation>
        <location evidence="1">Nucleus</location>
    </subcellularLocation>
</comment>
<evidence type="ECO:0000256" key="3">
    <source>
        <dbReference type="ARBA" id="ARBA00023015"/>
    </source>
</evidence>
<dbReference type="InterPro" id="IPR036388">
    <property type="entry name" value="WH-like_DNA-bd_sf"/>
</dbReference>
<evidence type="ECO:0000313" key="9">
    <source>
        <dbReference type="Proteomes" id="UP000580171"/>
    </source>
</evidence>
<accession>A0A7L2WN34</accession>
<evidence type="ECO:0000256" key="1">
    <source>
        <dbReference type="ARBA" id="ARBA00004123"/>
    </source>
</evidence>
<sequence>SFLFPKRLWKMVESNQFMSIWWSKGGKCVAISEDLFEQKCCAGQDLCMLLLTESMRSFIQQLNLYRFIKLQQDFQRSASLPEFLPEAAAASAHSKLLYYSNPNINREHPSLLEGCKRR</sequence>
<keyword evidence="4" id="KW-0238">DNA-binding</keyword>
<dbReference type="SUPFAM" id="SSF46785">
    <property type="entry name" value="Winged helix' DNA-binding domain"/>
    <property type="match status" value="1"/>
</dbReference>